<feature type="domain" description="CzcB-like barrel-sandwich hybrid" evidence="4">
    <location>
        <begin position="81"/>
        <end position="194"/>
    </location>
</feature>
<keyword evidence="2" id="KW-0175">Coiled coil</keyword>
<comment type="similarity">
    <text evidence="1">Belongs to the membrane fusion protein (MFP) (TC 8.A.1) family.</text>
</comment>
<evidence type="ECO:0000313" key="6">
    <source>
        <dbReference type="Proteomes" id="UP000673394"/>
    </source>
</evidence>
<evidence type="ECO:0000313" key="5">
    <source>
        <dbReference type="EMBL" id="MBP3964772.1"/>
    </source>
</evidence>
<dbReference type="InterPro" id="IPR058647">
    <property type="entry name" value="BSH_CzcB-like"/>
</dbReference>
<dbReference type="Gene3D" id="2.40.420.20">
    <property type="match status" value="1"/>
</dbReference>
<evidence type="ECO:0000256" key="2">
    <source>
        <dbReference type="SAM" id="Coils"/>
    </source>
</evidence>
<dbReference type="Gene3D" id="2.40.50.100">
    <property type="match status" value="1"/>
</dbReference>
<proteinExistence type="inferred from homology"/>
<keyword evidence="3" id="KW-1133">Transmembrane helix</keyword>
<evidence type="ECO:0000256" key="3">
    <source>
        <dbReference type="SAM" id="Phobius"/>
    </source>
</evidence>
<sequence length="370" mass="40279">MEWQETEQVNTRRRKKLRLLASLFVRGLIVLTLFSNTLQTMTLTKVWTTAGRQGEFIRSFTGSGILEPVMEASLSNKSGWTVKAVKVKAGEAVKKGQTLVVYESREAENRFLDAKSQLEQQQLSIQGLQEQYVEAASSGDTTRLRSAKRDLQSARLAKEVQQRNLDSQKAELLSNRELKAPFDGLVTKVGAVDGMTSASAGPDVQLASSGLGYQMQVQVPADICDRLQIGQKLDLRVGQADNAEALTGIVAGIENKESQLILVVAVKHESLRGGEQAGLDLRFASADTGGVLIPSSAIHKEGSEAYVYVIEERKGPLGNTSHVRKARVEIGDSNEFETVVLQGIFPDAPIILESSEPVADGVRVRVMTKS</sequence>
<keyword evidence="3" id="KW-0472">Membrane</keyword>
<dbReference type="PANTHER" id="PTHR30469:SF15">
    <property type="entry name" value="HLYD FAMILY OF SECRETION PROTEINS"/>
    <property type="match status" value="1"/>
</dbReference>
<feature type="coiled-coil region" evidence="2">
    <location>
        <begin position="111"/>
        <end position="171"/>
    </location>
</feature>
<keyword evidence="3" id="KW-0812">Transmembrane</keyword>
<reference evidence="5 6" key="1">
    <citation type="submission" date="2021-04" db="EMBL/GenBank/DDBJ databases">
        <title>Paenibacillus sp. DLE-14 whole genome sequence.</title>
        <authorList>
            <person name="Ham Y.J."/>
        </authorList>
    </citation>
    <scope>NUCLEOTIDE SEQUENCE [LARGE SCALE GENOMIC DNA]</scope>
    <source>
        <strain evidence="5 6">DLE-14</strain>
    </source>
</reference>
<dbReference type="Pfam" id="PF25973">
    <property type="entry name" value="BSH_CzcB"/>
    <property type="match status" value="1"/>
</dbReference>
<name>A0ABS5CFY1_9BACL</name>
<dbReference type="Gene3D" id="2.40.30.170">
    <property type="match status" value="1"/>
</dbReference>
<dbReference type="Proteomes" id="UP000673394">
    <property type="component" value="Unassembled WGS sequence"/>
</dbReference>
<gene>
    <name evidence="5" type="ORF">I8J30_18795</name>
</gene>
<dbReference type="SUPFAM" id="SSF111369">
    <property type="entry name" value="HlyD-like secretion proteins"/>
    <property type="match status" value="1"/>
</dbReference>
<organism evidence="5 6">
    <name type="scientific">Paenibacillus lignilyticus</name>
    <dbReference type="NCBI Taxonomy" id="1172615"/>
    <lineage>
        <taxon>Bacteria</taxon>
        <taxon>Bacillati</taxon>
        <taxon>Bacillota</taxon>
        <taxon>Bacilli</taxon>
        <taxon>Bacillales</taxon>
        <taxon>Paenibacillaceae</taxon>
        <taxon>Paenibacillus</taxon>
    </lineage>
</organism>
<accession>A0ABS5CFY1</accession>
<keyword evidence="6" id="KW-1185">Reference proteome</keyword>
<dbReference type="Gene3D" id="1.10.287.470">
    <property type="entry name" value="Helix hairpin bin"/>
    <property type="match status" value="1"/>
</dbReference>
<evidence type="ECO:0000256" key="1">
    <source>
        <dbReference type="ARBA" id="ARBA00009477"/>
    </source>
</evidence>
<dbReference type="EMBL" id="JAGKSP010000007">
    <property type="protein sequence ID" value="MBP3964772.1"/>
    <property type="molecule type" value="Genomic_DNA"/>
</dbReference>
<dbReference type="InterPro" id="IPR006143">
    <property type="entry name" value="RND_pump_MFP"/>
</dbReference>
<dbReference type="RefSeq" id="WP_210660661.1">
    <property type="nucleotide sequence ID" value="NZ_JAGKSP010000007.1"/>
</dbReference>
<protein>
    <submittedName>
        <fullName evidence="5">Efflux RND transporter periplasmic adaptor subunit</fullName>
    </submittedName>
</protein>
<comment type="caution">
    <text evidence="5">The sequence shown here is derived from an EMBL/GenBank/DDBJ whole genome shotgun (WGS) entry which is preliminary data.</text>
</comment>
<dbReference type="NCBIfam" id="TIGR01730">
    <property type="entry name" value="RND_mfp"/>
    <property type="match status" value="1"/>
</dbReference>
<feature type="transmembrane region" description="Helical" evidence="3">
    <location>
        <begin position="17"/>
        <end position="35"/>
    </location>
</feature>
<dbReference type="PANTHER" id="PTHR30469">
    <property type="entry name" value="MULTIDRUG RESISTANCE PROTEIN MDTA"/>
    <property type="match status" value="1"/>
</dbReference>
<evidence type="ECO:0000259" key="4">
    <source>
        <dbReference type="Pfam" id="PF25973"/>
    </source>
</evidence>